<dbReference type="InterPro" id="IPR000531">
    <property type="entry name" value="Beta-barrel_TonB"/>
</dbReference>
<dbReference type="PANTHER" id="PTHR32552:SF68">
    <property type="entry name" value="FERRICHROME OUTER MEMBRANE TRANSPORTER_PHAGE RECEPTOR"/>
    <property type="match status" value="1"/>
</dbReference>
<organism evidence="17 18">
    <name type="scientific">Odoribacter laneus YIT 12061</name>
    <dbReference type="NCBI Taxonomy" id="742817"/>
    <lineage>
        <taxon>Bacteria</taxon>
        <taxon>Pseudomonadati</taxon>
        <taxon>Bacteroidota</taxon>
        <taxon>Bacteroidia</taxon>
        <taxon>Bacteroidales</taxon>
        <taxon>Odoribacteraceae</taxon>
        <taxon>Odoribacter</taxon>
    </lineage>
</organism>
<comment type="subcellular location">
    <subcellularLocation>
        <location evidence="1 12">Cell outer membrane</location>
        <topology evidence="1 12">Multi-pass membrane protein</topology>
    </subcellularLocation>
</comment>
<dbReference type="InterPro" id="IPR039426">
    <property type="entry name" value="TonB-dep_rcpt-like"/>
</dbReference>
<evidence type="ECO:0000256" key="13">
    <source>
        <dbReference type="RuleBase" id="RU003357"/>
    </source>
</evidence>
<dbReference type="Gene3D" id="2.40.170.20">
    <property type="entry name" value="TonB-dependent receptor, beta-barrel domain"/>
    <property type="match status" value="1"/>
</dbReference>
<feature type="domain" description="TonB-dependent receptor-like beta-barrel" evidence="15">
    <location>
        <begin position="235"/>
        <end position="708"/>
    </location>
</feature>
<keyword evidence="2 12" id="KW-0813">Transport</keyword>
<evidence type="ECO:0000313" key="18">
    <source>
        <dbReference type="Proteomes" id="UP000004892"/>
    </source>
</evidence>
<keyword evidence="3 12" id="KW-1134">Transmembrane beta strand</keyword>
<dbReference type="Pfam" id="PF07715">
    <property type="entry name" value="Plug"/>
    <property type="match status" value="1"/>
</dbReference>
<dbReference type="eggNOG" id="COG4771">
    <property type="taxonomic scope" value="Bacteria"/>
</dbReference>
<evidence type="ECO:0000256" key="11">
    <source>
        <dbReference type="ARBA" id="ARBA00023237"/>
    </source>
</evidence>
<feature type="signal peptide" evidence="14">
    <location>
        <begin position="1"/>
        <end position="20"/>
    </location>
</feature>
<dbReference type="STRING" id="742817.HMPREF9449_01277"/>
<evidence type="ECO:0000256" key="6">
    <source>
        <dbReference type="ARBA" id="ARBA00022729"/>
    </source>
</evidence>
<evidence type="ECO:0000256" key="2">
    <source>
        <dbReference type="ARBA" id="ARBA00022448"/>
    </source>
</evidence>
<dbReference type="PATRIC" id="fig|742817.3.peg.1355"/>
<keyword evidence="10 12" id="KW-0472">Membrane</keyword>
<keyword evidence="8" id="KW-0406">Ion transport</keyword>
<keyword evidence="11 12" id="KW-0998">Cell outer membrane</keyword>
<dbReference type="Proteomes" id="UP000004892">
    <property type="component" value="Unassembled WGS sequence"/>
</dbReference>
<dbReference type="SUPFAM" id="SSF56935">
    <property type="entry name" value="Porins"/>
    <property type="match status" value="1"/>
</dbReference>
<keyword evidence="5 12" id="KW-0812">Transmembrane</keyword>
<dbReference type="GeneID" id="98068855"/>
<feature type="chain" id="PRO_5003549451" description="TonB-dependent receptor" evidence="14">
    <location>
        <begin position="21"/>
        <end position="762"/>
    </location>
</feature>
<protein>
    <recommendedName>
        <fullName evidence="19">TonB-dependent receptor</fullName>
    </recommendedName>
</protein>
<keyword evidence="6 14" id="KW-0732">Signal</keyword>
<dbReference type="Pfam" id="PF00593">
    <property type="entry name" value="TonB_dep_Rec_b-barrel"/>
    <property type="match status" value="1"/>
</dbReference>
<evidence type="ECO:0000256" key="3">
    <source>
        <dbReference type="ARBA" id="ARBA00022452"/>
    </source>
</evidence>
<evidence type="ECO:0000256" key="14">
    <source>
        <dbReference type="SAM" id="SignalP"/>
    </source>
</evidence>
<keyword evidence="9 13" id="KW-0798">TonB box</keyword>
<dbReference type="PANTHER" id="PTHR32552">
    <property type="entry name" value="FERRICHROME IRON RECEPTOR-RELATED"/>
    <property type="match status" value="1"/>
</dbReference>
<evidence type="ECO:0000256" key="8">
    <source>
        <dbReference type="ARBA" id="ARBA00023065"/>
    </source>
</evidence>
<feature type="domain" description="TonB-dependent receptor plug" evidence="16">
    <location>
        <begin position="46"/>
        <end position="153"/>
    </location>
</feature>
<evidence type="ECO:0008006" key="19">
    <source>
        <dbReference type="Google" id="ProtNLM"/>
    </source>
</evidence>
<keyword evidence="7" id="KW-0408">Iron</keyword>
<keyword evidence="4" id="KW-0410">Iron transport</keyword>
<evidence type="ECO:0000256" key="1">
    <source>
        <dbReference type="ARBA" id="ARBA00004571"/>
    </source>
</evidence>
<evidence type="ECO:0000256" key="9">
    <source>
        <dbReference type="ARBA" id="ARBA00023077"/>
    </source>
</evidence>
<gene>
    <name evidence="17" type="ORF">HMPREF9449_01277</name>
</gene>
<reference evidence="17 18" key="1">
    <citation type="submission" date="2012-01" db="EMBL/GenBank/DDBJ databases">
        <title>The Genome Sequence of Odoribacter laneus YIT 12061.</title>
        <authorList>
            <consortium name="The Broad Institute Genome Sequencing Platform"/>
            <person name="Earl A."/>
            <person name="Ward D."/>
            <person name="Feldgarden M."/>
            <person name="Gevers D."/>
            <person name="Morotomi M."/>
            <person name="Young S.K."/>
            <person name="Zeng Q."/>
            <person name="Gargeya S."/>
            <person name="Fitzgerald M."/>
            <person name="Haas B."/>
            <person name="Abouelleil A."/>
            <person name="Alvarado L."/>
            <person name="Arachchi H.M."/>
            <person name="Berlin A."/>
            <person name="Chapman S.B."/>
            <person name="Gearin G."/>
            <person name="Goldberg J."/>
            <person name="Griggs A."/>
            <person name="Gujja S."/>
            <person name="Hansen M."/>
            <person name="Heiman D."/>
            <person name="Howarth C."/>
            <person name="Larimer J."/>
            <person name="Lui A."/>
            <person name="MacDonald P.J.P."/>
            <person name="McCowen C."/>
            <person name="Montmayeur A."/>
            <person name="Murphy C."/>
            <person name="Neiman D."/>
            <person name="Pearson M."/>
            <person name="Priest M."/>
            <person name="Roberts A."/>
            <person name="Saif S."/>
            <person name="Shea T."/>
            <person name="Sisk P."/>
            <person name="Stolte C."/>
            <person name="Sykes S."/>
            <person name="Wortman J."/>
            <person name="Nusbaum C."/>
            <person name="Birren B."/>
        </authorList>
    </citation>
    <scope>NUCLEOTIDE SEQUENCE [LARGE SCALE GENOMIC DNA]</scope>
    <source>
        <strain evidence="17 18">YIT 12061</strain>
    </source>
</reference>
<dbReference type="HOGENOM" id="CLU_378515_0_0_10"/>
<dbReference type="GO" id="GO:0015344">
    <property type="term" value="F:siderophore uptake transmembrane transporter activity"/>
    <property type="evidence" value="ECO:0007669"/>
    <property type="project" value="TreeGrafter"/>
</dbReference>
<proteinExistence type="inferred from homology"/>
<keyword evidence="18" id="KW-1185">Reference proteome</keyword>
<name>H1DG91_9BACT</name>
<evidence type="ECO:0000256" key="5">
    <source>
        <dbReference type="ARBA" id="ARBA00022692"/>
    </source>
</evidence>
<dbReference type="EMBL" id="ADMC01000019">
    <property type="protein sequence ID" value="EHP48079.1"/>
    <property type="molecule type" value="Genomic_DNA"/>
</dbReference>
<comment type="similarity">
    <text evidence="12 13">Belongs to the TonB-dependent receptor family.</text>
</comment>
<evidence type="ECO:0000256" key="4">
    <source>
        <dbReference type="ARBA" id="ARBA00022496"/>
    </source>
</evidence>
<dbReference type="PROSITE" id="PS52016">
    <property type="entry name" value="TONB_DEPENDENT_REC_3"/>
    <property type="match status" value="1"/>
</dbReference>
<evidence type="ECO:0000313" key="17">
    <source>
        <dbReference type="EMBL" id="EHP48079.1"/>
    </source>
</evidence>
<accession>H1DG91</accession>
<dbReference type="InterPro" id="IPR037066">
    <property type="entry name" value="Plug_dom_sf"/>
</dbReference>
<dbReference type="RefSeq" id="WP_009136425.1">
    <property type="nucleotide sequence ID" value="NZ_JH594596.1"/>
</dbReference>
<evidence type="ECO:0000259" key="15">
    <source>
        <dbReference type="Pfam" id="PF00593"/>
    </source>
</evidence>
<evidence type="ECO:0000259" key="16">
    <source>
        <dbReference type="Pfam" id="PF07715"/>
    </source>
</evidence>
<evidence type="ECO:0000256" key="12">
    <source>
        <dbReference type="PROSITE-ProRule" id="PRU01360"/>
    </source>
</evidence>
<dbReference type="GO" id="GO:0009279">
    <property type="term" value="C:cell outer membrane"/>
    <property type="evidence" value="ECO:0007669"/>
    <property type="project" value="UniProtKB-SubCell"/>
</dbReference>
<dbReference type="InterPro" id="IPR036942">
    <property type="entry name" value="Beta-barrel_TonB_sf"/>
</dbReference>
<sequence length="762" mass="86112">MNKKIGLTIALLGMSYGAIAENGEADTLRHVQLEEVQVLATRATARTPVAFVNLDKESLRKQNIGLDIPFLLTMTPSVLTTTDAGAGIGYTGIRIRGTDATRINVTANGIPMNDAESHSIFWVNTPDLVSSLQDIQIQRGAGTSTNGAGAFGGSINMQTENTAINPSAELSGSYGSFNTQKEMVKLGTGLLYDRWAFDLRLSHIGSDGYRDRASAKLKSYFAQAGYYGDHTTLKLITFSGEEETYHAWDGIPRETLDTNRTYNPNGKIENEEGEVIGFYKDQLDVYRQTHYQLLFNHIFSPGWNLNIAFHYTRGKGYYQEYKNKRSLIEYGLKPYEIPGISEPVKKSDLVRKKNVESDFGGMVFSLNYHSDKLQMSLGGGVNKYKNDHDGKVIWVKNYMGNLAPDHQFYENTGRKLDANVYGRINYEIVRRLYFYADLQYRRIHYTIRGVNDKWDWNAGRMQPLDLDETFDFFNPKAGLFWQIADQHSMYASFAVAQKEPTRNNYTDGFFTELPKAERLLDYEWGYAFRSARFSAGINLYYMDYRNQLVLTGQLNEIGEAVSANVKESYRAGAEFSAGVRFTDWLRWDVNATWSRNRIKHYTEYRNDVDLNGEGLYTAEGTISQTTRYLGSSPISFSPDFMGNSLISFHCKGWDASFQSQYVSKQYLNNSGDKACMLEAYFVNNLNLNYTFQLPLAKAVTLGISVYNLFDEEYESNGYASCTAVYPTTDGTKPAGVKPELISDAAYYPNAGINVLAYLTLRF</sequence>
<dbReference type="InterPro" id="IPR012910">
    <property type="entry name" value="Plug_dom"/>
</dbReference>
<dbReference type="Gene3D" id="2.170.130.10">
    <property type="entry name" value="TonB-dependent receptor, plug domain"/>
    <property type="match status" value="1"/>
</dbReference>
<dbReference type="AlphaFoldDB" id="H1DG91"/>
<evidence type="ECO:0000256" key="10">
    <source>
        <dbReference type="ARBA" id="ARBA00023136"/>
    </source>
</evidence>
<comment type="caution">
    <text evidence="17">The sequence shown here is derived from an EMBL/GenBank/DDBJ whole genome shotgun (WGS) entry which is preliminary data.</text>
</comment>
<evidence type="ECO:0000256" key="7">
    <source>
        <dbReference type="ARBA" id="ARBA00023004"/>
    </source>
</evidence>